<keyword evidence="4" id="KW-0812">Transmembrane</keyword>
<evidence type="ECO:0000313" key="6">
    <source>
        <dbReference type="EMBL" id="CAL5227644.1"/>
    </source>
</evidence>
<keyword evidence="4" id="KW-1133">Transmembrane helix</keyword>
<comment type="caution">
    <text evidence="6">The sequence shown here is derived from an EMBL/GenBank/DDBJ whole genome shotgun (WGS) entry which is preliminary data.</text>
</comment>
<organism evidence="6 7">
    <name type="scientific">Coccomyxa viridis</name>
    <dbReference type="NCBI Taxonomy" id="1274662"/>
    <lineage>
        <taxon>Eukaryota</taxon>
        <taxon>Viridiplantae</taxon>
        <taxon>Chlorophyta</taxon>
        <taxon>core chlorophytes</taxon>
        <taxon>Trebouxiophyceae</taxon>
        <taxon>Trebouxiophyceae incertae sedis</taxon>
        <taxon>Coccomyxaceae</taxon>
        <taxon>Coccomyxa</taxon>
    </lineage>
</organism>
<dbReference type="Proteomes" id="UP001497392">
    <property type="component" value="Unassembled WGS sequence"/>
</dbReference>
<evidence type="ECO:0000313" key="7">
    <source>
        <dbReference type="Proteomes" id="UP001497392"/>
    </source>
</evidence>
<evidence type="ECO:0000256" key="1">
    <source>
        <dbReference type="ARBA" id="ARBA00023054"/>
    </source>
</evidence>
<evidence type="ECO:0000259" key="5">
    <source>
        <dbReference type="Pfam" id="PF08172"/>
    </source>
</evidence>
<evidence type="ECO:0000256" key="3">
    <source>
        <dbReference type="SAM" id="MobiDB-lite"/>
    </source>
</evidence>
<accession>A0ABP1G678</accession>
<dbReference type="PANTHER" id="PTHR14043:SF2">
    <property type="entry name" value="HOMEOBOX PROTEIN CUT"/>
    <property type="match status" value="1"/>
</dbReference>
<dbReference type="InterPro" id="IPR012955">
    <property type="entry name" value="CASP_C"/>
</dbReference>
<dbReference type="EMBL" id="CAXHTA020000017">
    <property type="protein sequence ID" value="CAL5227644.1"/>
    <property type="molecule type" value="Genomic_DNA"/>
</dbReference>
<sequence length="733" mass="79723">MNSFGFNFDKALDSVIDGIEHSVVDRARAAASDLLTEEYKTPPAGAAAASAPADLSKLKDVAGFWRLFDIQRRKAEIQAQVESIKRGEGRPGEPATKAFVELAAVLGQAPDPQPYLDAIGPLQDRVNELQRESRRLQVHRQAAESEASSASQAVLRSRELERENADLQAQLKQKAEKEAQVGVDLSSLERVQREAAADRAHLEGELRRLRGEHSNLQAEHERVQSRLFELQESKEAASDASAAADDFDKQQAEALTQQVRSLRLEKKQLEERLEGLRADSSSQAETRPSAATSPRGTAVLRALRNENEHLKQQLQEGHAQKEAAAAEAAGALAAAQQQCAALQQELAERPAQEEMQALRQRVEALRLMVDSREEEADAAGDAAPSSAAAASLHAVLQARPSDPVSSVQHSVMQSLQSLQRQLEAKDAAMAQMHDRISEQEGVVTSQKALIQQMEEDIFRFRQLSEGAAEQSEAVQQEEADAGAANAPKPANPLLGIVTSQRDRFRARVNQLEGETAGLRQNLQTLQTELSVARSDNVQLYEKIRYLQSYQAKQTGAADSAYQIVHVDGDGIPQAKELQAHRLQCGPLRINFGASPERPSAGGLPTASAPGMRARGGPKRSACFGFAEADDEEALRSAAEQRYNKAYEARFNPWAEFQQSEEASRVKALPVHDRALLTGSKALLGSKLGRAFAAVYLALLHAFMFALIYYAALSSQPIVRVAPSDAAAALSPPP</sequence>
<feature type="region of interest" description="Disordered" evidence="3">
    <location>
        <begin position="273"/>
        <end position="295"/>
    </location>
</feature>
<gene>
    <name evidence="6" type="primary">g10650</name>
    <name evidence="6" type="ORF">VP750_LOCUS9550</name>
</gene>
<feature type="compositionally biased region" description="Low complexity" evidence="3">
    <location>
        <begin position="481"/>
        <end position="493"/>
    </location>
</feature>
<dbReference type="Pfam" id="PF08172">
    <property type="entry name" value="CASP_C"/>
    <property type="match status" value="1"/>
</dbReference>
<keyword evidence="4" id="KW-0472">Membrane</keyword>
<feature type="compositionally biased region" description="Low complexity" evidence="3">
    <location>
        <begin position="144"/>
        <end position="153"/>
    </location>
</feature>
<feature type="domain" description="CASP C-terminal" evidence="5">
    <location>
        <begin position="412"/>
        <end position="711"/>
    </location>
</feature>
<dbReference type="PANTHER" id="PTHR14043">
    <property type="entry name" value="CCAAT DISPLACEMENT PROTEIN-RELATED"/>
    <property type="match status" value="1"/>
</dbReference>
<feature type="region of interest" description="Disordered" evidence="3">
    <location>
        <begin position="468"/>
        <end position="493"/>
    </location>
</feature>
<keyword evidence="7" id="KW-1185">Reference proteome</keyword>
<feature type="region of interest" description="Disordered" evidence="3">
    <location>
        <begin position="138"/>
        <end position="159"/>
    </location>
</feature>
<feature type="transmembrane region" description="Helical" evidence="4">
    <location>
        <begin position="690"/>
        <end position="711"/>
    </location>
</feature>
<evidence type="ECO:0000256" key="2">
    <source>
        <dbReference type="SAM" id="Coils"/>
    </source>
</evidence>
<feature type="region of interest" description="Disordered" evidence="3">
    <location>
        <begin position="593"/>
        <end position="615"/>
    </location>
</feature>
<feature type="compositionally biased region" description="Polar residues" evidence="3">
    <location>
        <begin position="279"/>
        <end position="295"/>
    </location>
</feature>
<name>A0ABP1G678_9CHLO</name>
<feature type="coiled-coil region" evidence="2">
    <location>
        <begin position="501"/>
        <end position="528"/>
    </location>
</feature>
<reference evidence="6 7" key="1">
    <citation type="submission" date="2024-06" db="EMBL/GenBank/DDBJ databases">
        <authorList>
            <person name="Kraege A."/>
            <person name="Thomma B."/>
        </authorList>
    </citation>
    <scope>NUCLEOTIDE SEQUENCE [LARGE SCALE GENOMIC DNA]</scope>
</reference>
<keyword evidence="1 2" id="KW-0175">Coiled coil</keyword>
<proteinExistence type="predicted"/>
<protein>
    <submittedName>
        <fullName evidence="6">G10650 protein</fullName>
    </submittedName>
</protein>
<evidence type="ECO:0000256" key="4">
    <source>
        <dbReference type="SAM" id="Phobius"/>
    </source>
</evidence>